<proteinExistence type="predicted"/>
<evidence type="ECO:0000313" key="2">
    <source>
        <dbReference type="Proteomes" id="UP000031523"/>
    </source>
</evidence>
<keyword evidence="2" id="KW-1185">Reference proteome</keyword>
<organism evidence="1 2">
    <name type="scientific">Streptomyces albus (strain ATCC 21838 / DSM 41398 / FERM P-419 / JCM 4703 / NBRC 107858)</name>
    <dbReference type="NCBI Taxonomy" id="1081613"/>
    <lineage>
        <taxon>Bacteria</taxon>
        <taxon>Bacillati</taxon>
        <taxon>Actinomycetota</taxon>
        <taxon>Actinomycetes</taxon>
        <taxon>Kitasatosporales</taxon>
        <taxon>Streptomycetaceae</taxon>
        <taxon>Streptomyces</taxon>
    </lineage>
</organism>
<reference evidence="1 2" key="1">
    <citation type="submission" date="2015-01" db="EMBL/GenBank/DDBJ databases">
        <title>Enhanced salinomycin production by adjusting the supply of polyketide extender units in Streptomyce albus DSM 41398.</title>
        <authorList>
            <person name="Lu C."/>
        </authorList>
    </citation>
    <scope>NUCLEOTIDE SEQUENCE [LARGE SCALE GENOMIC DNA]</scope>
    <source>
        <strain evidence="2">ATCC 21838 / DSM 41398 / FERM P-419 / JCM 4703 / NBRC 107858</strain>
    </source>
</reference>
<dbReference type="Proteomes" id="UP000031523">
    <property type="component" value="Chromosome"/>
</dbReference>
<evidence type="ECO:0000313" key="1">
    <source>
        <dbReference type="EMBL" id="AJE84077.1"/>
    </source>
</evidence>
<sequence length="63" mass="6669">MCILNGHQTYSLRRHYPVTGSAVDAAKSPPASGTCPTCLPGTEVQRPLSPVLRAPALCKVPPR</sequence>
<gene>
    <name evidence="1" type="ORF">SLNWT_3701</name>
</gene>
<dbReference type="KEGG" id="sals:SLNWT_3701"/>
<dbReference type="AlphaFoldDB" id="A0A0B5F173"/>
<accession>A0A0B5F173</accession>
<protein>
    <submittedName>
        <fullName evidence="1">Uncharacterized protein</fullName>
    </submittedName>
</protein>
<dbReference type="EMBL" id="CP010519">
    <property type="protein sequence ID" value="AJE84077.1"/>
    <property type="molecule type" value="Genomic_DNA"/>
</dbReference>
<name>A0A0B5F173_STRA4</name>